<dbReference type="EMBL" id="VTOW01000001">
    <property type="protein sequence ID" value="NKE69807.1"/>
    <property type="molecule type" value="Genomic_DNA"/>
</dbReference>
<dbReference type="InterPro" id="IPR017853">
    <property type="entry name" value="GH"/>
</dbReference>
<sequence>MIEAIKFWNEPNNLSHWDFTIDPEWKEYVRMTRSAAERVRALCPSLRRVLGGISPIDPSFIALLGRHGLLASVDVVAVHGFPLDWNHWQLEEWPKKIEAIEKVTDLPVWVTEVGVSTFGADEVQRFGLQRTAALLLGRVERLFWYSLLDLPPAWEATTRHKESEGSSYYRHFYMGLVRDNGTPKPALDCFNPEMGICQWFHFQDHRLESAVAWLRRMGVKKLRTGLSWADWHRPGAIAWFDHQMAQLAEFELTITLCFTPPSRGRLPHHTSPPLVPEEFAEFAEWVVRRYVLGEKKETDMPRRILEPMRPEGDGVAPVRSDR</sequence>
<feature type="domain" description="Asl1-like glycosyl hydrolase catalytic" evidence="1">
    <location>
        <begin position="8"/>
        <end position="146"/>
    </location>
</feature>
<organism evidence="2 3">
    <name type="scientific">Candidatus Manganitrophus noduliformans</name>
    <dbReference type="NCBI Taxonomy" id="2606439"/>
    <lineage>
        <taxon>Bacteria</taxon>
        <taxon>Pseudomonadati</taxon>
        <taxon>Nitrospirota</taxon>
        <taxon>Nitrospiria</taxon>
        <taxon>Candidatus Troglogloeales</taxon>
        <taxon>Candidatus Manganitrophaceae</taxon>
        <taxon>Candidatus Manganitrophus</taxon>
    </lineage>
</organism>
<accession>A0A7X6DM75</accession>
<dbReference type="SUPFAM" id="SSF51445">
    <property type="entry name" value="(Trans)glycosidases"/>
    <property type="match status" value="2"/>
</dbReference>
<gene>
    <name evidence="2" type="ORF">MNODULE_03480</name>
</gene>
<name>A0A7X6DM75_9BACT</name>
<comment type="caution">
    <text evidence="2">The sequence shown here is derived from an EMBL/GenBank/DDBJ whole genome shotgun (WGS) entry which is preliminary data.</text>
</comment>
<dbReference type="RefSeq" id="WP_168059191.1">
    <property type="nucleotide sequence ID" value="NZ_VTOW01000001.1"/>
</dbReference>
<dbReference type="InterPro" id="IPR024655">
    <property type="entry name" value="Asl1_glyco_hydro_catalytic"/>
</dbReference>
<dbReference type="AlphaFoldDB" id="A0A7X6DM75"/>
<proteinExistence type="predicted"/>
<dbReference type="Pfam" id="PF11790">
    <property type="entry name" value="Glyco_hydro_cc"/>
    <property type="match status" value="1"/>
</dbReference>
<evidence type="ECO:0000313" key="3">
    <source>
        <dbReference type="Proteomes" id="UP000534783"/>
    </source>
</evidence>
<dbReference type="PANTHER" id="PTHR12631">
    <property type="entry name" value="ALPHA-L-IDURONIDASE"/>
    <property type="match status" value="1"/>
</dbReference>
<dbReference type="InterPro" id="IPR051923">
    <property type="entry name" value="Glycosyl_Hydrolase_39"/>
</dbReference>
<dbReference type="GO" id="GO:0004553">
    <property type="term" value="F:hydrolase activity, hydrolyzing O-glycosyl compounds"/>
    <property type="evidence" value="ECO:0007669"/>
    <property type="project" value="TreeGrafter"/>
</dbReference>
<dbReference type="PANTHER" id="PTHR12631:SF10">
    <property type="entry name" value="BETA-XYLOSIDASE-LIKE PROTEIN-RELATED"/>
    <property type="match status" value="1"/>
</dbReference>
<keyword evidence="3" id="KW-1185">Reference proteome</keyword>
<dbReference type="Gene3D" id="3.20.20.80">
    <property type="entry name" value="Glycosidases"/>
    <property type="match status" value="1"/>
</dbReference>
<reference evidence="2 3" key="1">
    <citation type="journal article" date="2020" name="Nature">
        <title>Bacterial chemolithoautotrophy via manganese oxidation.</title>
        <authorList>
            <person name="Yu H."/>
            <person name="Leadbetter J.R."/>
        </authorList>
    </citation>
    <scope>NUCLEOTIDE SEQUENCE [LARGE SCALE GENOMIC DNA]</scope>
    <source>
        <strain evidence="2 3">Mn-1</strain>
    </source>
</reference>
<evidence type="ECO:0000313" key="2">
    <source>
        <dbReference type="EMBL" id="NKE69807.1"/>
    </source>
</evidence>
<protein>
    <submittedName>
        <fullName evidence="2">Beta-xylosidase</fullName>
    </submittedName>
</protein>
<dbReference type="Proteomes" id="UP000534783">
    <property type="component" value="Unassembled WGS sequence"/>
</dbReference>
<evidence type="ECO:0000259" key="1">
    <source>
        <dbReference type="Pfam" id="PF11790"/>
    </source>
</evidence>